<gene>
    <name evidence="1" type="ORF">AAFF_G00158420</name>
</gene>
<dbReference type="Proteomes" id="UP001221898">
    <property type="component" value="Unassembled WGS sequence"/>
</dbReference>
<keyword evidence="2" id="KW-1185">Reference proteome</keyword>
<dbReference type="EMBL" id="JAINUG010000213">
    <property type="protein sequence ID" value="KAJ8387346.1"/>
    <property type="molecule type" value="Genomic_DNA"/>
</dbReference>
<organism evidence="1 2">
    <name type="scientific">Aldrovandia affinis</name>
    <dbReference type="NCBI Taxonomy" id="143900"/>
    <lineage>
        <taxon>Eukaryota</taxon>
        <taxon>Metazoa</taxon>
        <taxon>Chordata</taxon>
        <taxon>Craniata</taxon>
        <taxon>Vertebrata</taxon>
        <taxon>Euteleostomi</taxon>
        <taxon>Actinopterygii</taxon>
        <taxon>Neopterygii</taxon>
        <taxon>Teleostei</taxon>
        <taxon>Notacanthiformes</taxon>
        <taxon>Halosauridae</taxon>
        <taxon>Aldrovandia</taxon>
    </lineage>
</organism>
<reference evidence="1" key="1">
    <citation type="journal article" date="2023" name="Science">
        <title>Genome structures resolve the early diversification of teleost fishes.</title>
        <authorList>
            <person name="Parey E."/>
            <person name="Louis A."/>
            <person name="Montfort J."/>
            <person name="Bouchez O."/>
            <person name="Roques C."/>
            <person name="Iampietro C."/>
            <person name="Lluch J."/>
            <person name="Castinel A."/>
            <person name="Donnadieu C."/>
            <person name="Desvignes T."/>
            <person name="Floi Bucao C."/>
            <person name="Jouanno E."/>
            <person name="Wen M."/>
            <person name="Mejri S."/>
            <person name="Dirks R."/>
            <person name="Jansen H."/>
            <person name="Henkel C."/>
            <person name="Chen W.J."/>
            <person name="Zahm M."/>
            <person name="Cabau C."/>
            <person name="Klopp C."/>
            <person name="Thompson A.W."/>
            <person name="Robinson-Rechavi M."/>
            <person name="Braasch I."/>
            <person name="Lecointre G."/>
            <person name="Bobe J."/>
            <person name="Postlethwait J.H."/>
            <person name="Berthelot C."/>
            <person name="Roest Crollius H."/>
            <person name="Guiguen Y."/>
        </authorList>
    </citation>
    <scope>NUCLEOTIDE SEQUENCE</scope>
    <source>
        <strain evidence="1">NC1722</strain>
    </source>
</reference>
<name>A0AAD7RN40_9TELE</name>
<protein>
    <submittedName>
        <fullName evidence="1">Uncharacterized protein</fullName>
    </submittedName>
</protein>
<sequence>MVESATSLRSCLWPQRTSLQDVSAKLRAALQEQGEGWISREGFLLSAVYFKPHGEPIDAVRGAAVNQSVPCVALQDSRVSCEQAGRAFVKLPLSDALLVTVGTPGRDF</sequence>
<accession>A0AAD7RN40</accession>
<evidence type="ECO:0000313" key="1">
    <source>
        <dbReference type="EMBL" id="KAJ8387346.1"/>
    </source>
</evidence>
<dbReference type="AlphaFoldDB" id="A0AAD7RN40"/>
<proteinExistence type="predicted"/>
<evidence type="ECO:0000313" key="2">
    <source>
        <dbReference type="Proteomes" id="UP001221898"/>
    </source>
</evidence>
<comment type="caution">
    <text evidence="1">The sequence shown here is derived from an EMBL/GenBank/DDBJ whole genome shotgun (WGS) entry which is preliminary data.</text>
</comment>